<dbReference type="Proteomes" id="UP001422759">
    <property type="component" value="Unassembled WGS sequence"/>
</dbReference>
<comment type="caution">
    <text evidence="2">The sequence shown here is derived from an EMBL/GenBank/DDBJ whole genome shotgun (WGS) entry which is preliminary data.</text>
</comment>
<reference evidence="3" key="1">
    <citation type="journal article" date="2019" name="Int. J. Syst. Evol. Microbiol.">
        <title>The Global Catalogue of Microorganisms (GCM) 10K type strain sequencing project: providing services to taxonomists for standard genome sequencing and annotation.</title>
        <authorList>
            <consortium name="The Broad Institute Genomics Platform"/>
            <consortium name="The Broad Institute Genome Sequencing Center for Infectious Disease"/>
            <person name="Wu L."/>
            <person name="Ma J."/>
        </authorList>
    </citation>
    <scope>NUCLEOTIDE SEQUENCE [LARGE SCALE GENOMIC DNA]</scope>
    <source>
        <strain evidence="3">JCM 14560</strain>
    </source>
</reference>
<organism evidence="2 3">
    <name type="scientific">Kitasatospora kazusensis</name>
    <dbReference type="NCBI Taxonomy" id="407974"/>
    <lineage>
        <taxon>Bacteria</taxon>
        <taxon>Bacillati</taxon>
        <taxon>Actinomycetota</taxon>
        <taxon>Actinomycetes</taxon>
        <taxon>Kitasatosporales</taxon>
        <taxon>Streptomycetaceae</taxon>
        <taxon>Kitasatospora</taxon>
    </lineage>
</organism>
<name>A0ABP5LT28_9ACTN</name>
<keyword evidence="1" id="KW-0472">Membrane</keyword>
<keyword evidence="1" id="KW-0812">Transmembrane</keyword>
<feature type="transmembrane region" description="Helical" evidence="1">
    <location>
        <begin position="184"/>
        <end position="203"/>
    </location>
</feature>
<feature type="transmembrane region" description="Helical" evidence="1">
    <location>
        <begin position="22"/>
        <end position="40"/>
    </location>
</feature>
<proteinExistence type="predicted"/>
<evidence type="ECO:0008006" key="4">
    <source>
        <dbReference type="Google" id="ProtNLM"/>
    </source>
</evidence>
<sequence>MTVGVGVTVSFRQVLRALVRRWLVLVLAAGLSLAGALVVVKPGVVYMSTAVVRVKPPETRQDPTGLTDFRPSLAIIGAAVVTVLKSQSGAAELRRAGVSGAYDLAPRNTGTTKTEAYVVPTVEISVRGTDPEQADREVDIVIKAFGAHLRTMQDGLNVPQQRYITSDELVPATALPVMGVKSRGLVGVAALGLVGGVAAALWTDEYLRGRRPRTRAPLLRRRTMPRGVAT</sequence>
<protein>
    <recommendedName>
        <fullName evidence="4">Capsular polysaccharide biosynthesis protein</fullName>
    </recommendedName>
</protein>
<accession>A0ABP5LT28</accession>
<keyword evidence="3" id="KW-1185">Reference proteome</keyword>
<evidence type="ECO:0000256" key="1">
    <source>
        <dbReference type="SAM" id="Phobius"/>
    </source>
</evidence>
<evidence type="ECO:0000313" key="2">
    <source>
        <dbReference type="EMBL" id="GAA2150965.1"/>
    </source>
</evidence>
<evidence type="ECO:0000313" key="3">
    <source>
        <dbReference type="Proteomes" id="UP001422759"/>
    </source>
</evidence>
<keyword evidence="1" id="KW-1133">Transmembrane helix</keyword>
<gene>
    <name evidence="2" type="ORF">GCM10009760_45850</name>
</gene>
<dbReference type="EMBL" id="BAAANT010000030">
    <property type="protein sequence ID" value="GAA2150965.1"/>
    <property type="molecule type" value="Genomic_DNA"/>
</dbReference>